<dbReference type="Pfam" id="PF00593">
    <property type="entry name" value="TonB_dep_Rec_b-barrel"/>
    <property type="match status" value="1"/>
</dbReference>
<dbReference type="Proteomes" id="UP000249819">
    <property type="component" value="Unassembled WGS sequence"/>
</dbReference>
<sequence>MRLHSVIKNQPIYSLMRMKWKVLSLLLGLLCVQVAVRAQQVTLQCNNLPLEQVLEDIRKQTGYSIIYHEAAIQRTKPVTIQVRNEPLNTVVERCLKPQGLTAVIKNNSIVITREKENKISTPDCDTCGTVSTNYSGQLTNIKGMPLEGVLVAVKGGHQTMTNSSGTFHIAATSGQSVMFYLMGYKRIVKTLGKDVALKIVLEEDVKGLKEVTVYNTGYQQIKAEQLTGSVSRISSKEFESRITSGSILDGLQNKLPGLMINPSMQFEGNPLFQIRGISTISGNKQPLIVLDGFPTELTLDAIDPNEIQSVTILKDAAAAAIYGVRASNGVIIVERKKAKEGKTAFNFRTTTSVTPKENYTTYRYAPPVSQLRYMKDTYSDYPAQTWNDIKASPYPYQPGSEIFIDLASGIIQKDQIDKRITDLTAYDNTSDYSRLFKRATINNQYDLVFSGGTKNGLYYVSSNFTNNSGPDIKQRNQRFLLSARGTYKFSERLSLDMSNDYFQLNNSAVPVPDINEIYPWERFQDNNGNPLSIFTRSNINPVYNKEFLLANGFNDNLYYPLNEINHVSNKTTSTGNKIRAEFKYMIIKGLSFKLGGIYEKSNTRQTYFADDKSAASRQMINYFVTQDPTTSKFVFNMPKGGYQTQQFNSQMAYTLRGQFDYNTVIHDDHSLNFILGAEGRNVEVSGTTTSAFGYNAQTLVQMPVDFNLLFNQIQYSPFTYGYSPGSYSNYFNQSYSDDRFLSGYFNGVYSYKSRYSLSGSIRIDQSNLFGTDPKYRYKPLWSVGAAWNISNESFFPKTDWIDLLKLRVSKGFNGNVSKNSLPVIIASATTNNRTQPISSSLDLLNLQNSALRWEQTDNGNLGIDFSAFNRIRFNFDYYTKKSRDILAASAIDPTRGASSATINAASIDNRGWEVNINADWVHKKKLNWNTGFVLAHNTSKVISVYTNPGRYAYTYFNGDKANNYIKGYPVGAMFSYRFAGLNDAGLPTVYDSKGIVKKYAYASNDEGLNDLTYSGNSIPVMNAGFSNRVDIGRFYVYCMVDFYGGFRTRIPRPTMGNARPLAGAENYFRNAGDQLHTDVMGFYDYTKLDSYHDFQVYSNSDKYAVNGAYMLLRDLTVSYSLPAETLKQLKLSSLEIKLQGTNLFTKGFNDYNYSLALGSFVRTRLVPTYTIGLFANF</sequence>
<evidence type="ECO:0000256" key="4">
    <source>
        <dbReference type="ARBA" id="ARBA00022496"/>
    </source>
</evidence>
<dbReference type="PROSITE" id="PS52016">
    <property type="entry name" value="TONB_DEPENDENT_REC_3"/>
    <property type="match status" value="1"/>
</dbReference>
<evidence type="ECO:0000256" key="8">
    <source>
        <dbReference type="ARBA" id="ARBA00023136"/>
    </source>
</evidence>
<dbReference type="InterPro" id="IPR036942">
    <property type="entry name" value="Beta-barrel_TonB_sf"/>
</dbReference>
<keyword evidence="8 10" id="KW-0472">Membrane</keyword>
<evidence type="ECO:0000313" key="13">
    <source>
        <dbReference type="EMBL" id="RAJ80073.1"/>
    </source>
</evidence>
<dbReference type="InterPro" id="IPR023996">
    <property type="entry name" value="TonB-dep_OMP_SusC/RagA"/>
</dbReference>
<dbReference type="InterPro" id="IPR039426">
    <property type="entry name" value="TonB-dep_rcpt-like"/>
</dbReference>
<keyword evidence="7 11" id="KW-0798">TonB box</keyword>
<protein>
    <submittedName>
        <fullName evidence="13">TonB-linked SusC/RagA family outer membrane protein</fullName>
    </submittedName>
</protein>
<dbReference type="InterPro" id="IPR011662">
    <property type="entry name" value="Secretin/TonB_short_N"/>
</dbReference>
<dbReference type="InterPro" id="IPR012910">
    <property type="entry name" value="Plug_dom"/>
</dbReference>
<dbReference type="SUPFAM" id="SSF49464">
    <property type="entry name" value="Carboxypeptidase regulatory domain-like"/>
    <property type="match status" value="1"/>
</dbReference>
<dbReference type="Pfam" id="PF07715">
    <property type="entry name" value="Plug"/>
    <property type="match status" value="1"/>
</dbReference>
<evidence type="ECO:0000256" key="10">
    <source>
        <dbReference type="PROSITE-ProRule" id="PRU01360"/>
    </source>
</evidence>
<evidence type="ECO:0000256" key="7">
    <source>
        <dbReference type="ARBA" id="ARBA00023077"/>
    </source>
</evidence>
<evidence type="ECO:0000259" key="12">
    <source>
        <dbReference type="SMART" id="SM00965"/>
    </source>
</evidence>
<comment type="subcellular location">
    <subcellularLocation>
        <location evidence="1 10">Cell outer membrane</location>
        <topology evidence="1 10">Multi-pass membrane protein</topology>
    </subcellularLocation>
</comment>
<feature type="domain" description="Secretin/TonB short N-terminal" evidence="12">
    <location>
        <begin position="63"/>
        <end position="114"/>
    </location>
</feature>
<dbReference type="SUPFAM" id="SSF56935">
    <property type="entry name" value="Porins"/>
    <property type="match status" value="1"/>
</dbReference>
<evidence type="ECO:0000313" key="14">
    <source>
        <dbReference type="Proteomes" id="UP000249819"/>
    </source>
</evidence>
<dbReference type="Gene3D" id="2.170.130.10">
    <property type="entry name" value="TonB-dependent receptor, plug domain"/>
    <property type="match status" value="1"/>
</dbReference>
<evidence type="ECO:0000256" key="2">
    <source>
        <dbReference type="ARBA" id="ARBA00022448"/>
    </source>
</evidence>
<evidence type="ECO:0000256" key="1">
    <source>
        <dbReference type="ARBA" id="ARBA00004571"/>
    </source>
</evidence>
<dbReference type="GO" id="GO:0009279">
    <property type="term" value="C:cell outer membrane"/>
    <property type="evidence" value="ECO:0007669"/>
    <property type="project" value="UniProtKB-SubCell"/>
</dbReference>
<dbReference type="InterPro" id="IPR000531">
    <property type="entry name" value="Beta-barrel_TonB"/>
</dbReference>
<dbReference type="NCBIfam" id="TIGR04056">
    <property type="entry name" value="OMP_RagA_SusC"/>
    <property type="match status" value="1"/>
</dbReference>
<gene>
    <name evidence="13" type="ORF">CLV59_105180</name>
</gene>
<comment type="caution">
    <text evidence="13">The sequence shown here is derived from an EMBL/GenBank/DDBJ whole genome shotgun (WGS) entry which is preliminary data.</text>
</comment>
<dbReference type="SMART" id="SM00965">
    <property type="entry name" value="STN"/>
    <property type="match status" value="1"/>
</dbReference>
<keyword evidence="4" id="KW-0410">Iron transport</keyword>
<proteinExistence type="inferred from homology"/>
<name>A0A327VXK7_9BACT</name>
<dbReference type="Pfam" id="PF07660">
    <property type="entry name" value="STN"/>
    <property type="match status" value="1"/>
</dbReference>
<keyword evidence="5 10" id="KW-0812">Transmembrane</keyword>
<accession>A0A327VXK7</accession>
<keyword evidence="3 10" id="KW-1134">Transmembrane beta strand</keyword>
<keyword evidence="6" id="KW-0408">Iron</keyword>
<reference evidence="13 14" key="1">
    <citation type="submission" date="2018-06" db="EMBL/GenBank/DDBJ databases">
        <title>Genomic Encyclopedia of Archaeal and Bacterial Type Strains, Phase II (KMG-II): from individual species to whole genera.</title>
        <authorList>
            <person name="Goeker M."/>
        </authorList>
    </citation>
    <scope>NUCLEOTIDE SEQUENCE [LARGE SCALE GENOMIC DNA]</scope>
    <source>
        <strain evidence="13 14">DSM 29821</strain>
    </source>
</reference>
<evidence type="ECO:0000256" key="5">
    <source>
        <dbReference type="ARBA" id="ARBA00022692"/>
    </source>
</evidence>
<dbReference type="EMBL" id="QLMA01000005">
    <property type="protein sequence ID" value="RAJ80073.1"/>
    <property type="molecule type" value="Genomic_DNA"/>
</dbReference>
<dbReference type="InterPro" id="IPR008969">
    <property type="entry name" value="CarboxyPept-like_regulatory"/>
</dbReference>
<organism evidence="13 14">
    <name type="scientific">Chitinophaga dinghuensis</name>
    <dbReference type="NCBI Taxonomy" id="1539050"/>
    <lineage>
        <taxon>Bacteria</taxon>
        <taxon>Pseudomonadati</taxon>
        <taxon>Bacteroidota</taxon>
        <taxon>Chitinophagia</taxon>
        <taxon>Chitinophagales</taxon>
        <taxon>Chitinophagaceae</taxon>
        <taxon>Chitinophaga</taxon>
    </lineage>
</organism>
<evidence type="ECO:0000256" key="9">
    <source>
        <dbReference type="ARBA" id="ARBA00023237"/>
    </source>
</evidence>
<dbReference type="AlphaFoldDB" id="A0A327VXK7"/>
<keyword evidence="14" id="KW-1185">Reference proteome</keyword>
<dbReference type="GO" id="GO:0006826">
    <property type="term" value="P:iron ion transport"/>
    <property type="evidence" value="ECO:0007669"/>
    <property type="project" value="UniProtKB-KW"/>
</dbReference>
<evidence type="ECO:0000256" key="3">
    <source>
        <dbReference type="ARBA" id="ARBA00022452"/>
    </source>
</evidence>
<dbReference type="Gene3D" id="2.40.170.20">
    <property type="entry name" value="TonB-dependent receptor, beta-barrel domain"/>
    <property type="match status" value="1"/>
</dbReference>
<dbReference type="InterPro" id="IPR037066">
    <property type="entry name" value="Plug_dom_sf"/>
</dbReference>
<dbReference type="NCBIfam" id="TIGR04057">
    <property type="entry name" value="SusC_RagA_signa"/>
    <property type="match status" value="1"/>
</dbReference>
<keyword evidence="2 10" id="KW-0813">Transport</keyword>
<evidence type="ECO:0000256" key="6">
    <source>
        <dbReference type="ARBA" id="ARBA00023004"/>
    </source>
</evidence>
<keyword evidence="9 10" id="KW-0998">Cell outer membrane</keyword>
<dbReference type="InterPro" id="IPR023997">
    <property type="entry name" value="TonB-dep_OMP_SusC/RagA_CS"/>
</dbReference>
<evidence type="ECO:0000256" key="11">
    <source>
        <dbReference type="RuleBase" id="RU003357"/>
    </source>
</evidence>
<keyword evidence="4" id="KW-0406">Ion transport</keyword>
<comment type="similarity">
    <text evidence="10 11">Belongs to the TonB-dependent receptor family.</text>
</comment>